<dbReference type="EMBL" id="MDYQ01000007">
    <property type="protein sequence ID" value="PRP88846.1"/>
    <property type="molecule type" value="Genomic_DNA"/>
</dbReference>
<dbReference type="FunFam" id="3.40.50.300:FF:000061">
    <property type="entry name" value="ATPase family, AAA domain-containing 2"/>
    <property type="match status" value="1"/>
</dbReference>
<reference evidence="4 5" key="1">
    <citation type="journal article" date="2018" name="Genome Biol. Evol.">
        <title>Multiple Roots of Fruiting Body Formation in Amoebozoa.</title>
        <authorList>
            <person name="Hillmann F."/>
            <person name="Forbes G."/>
            <person name="Novohradska S."/>
            <person name="Ferling I."/>
            <person name="Riege K."/>
            <person name="Groth M."/>
            <person name="Westermann M."/>
            <person name="Marz M."/>
            <person name="Spaller T."/>
            <person name="Winckler T."/>
            <person name="Schaap P."/>
            <person name="Glockner G."/>
        </authorList>
    </citation>
    <scope>NUCLEOTIDE SEQUENCE [LARGE SCALE GENOMIC DNA]</scope>
    <source>
        <strain evidence="4 5">Jena</strain>
    </source>
</reference>
<dbReference type="GO" id="GO:0005524">
    <property type="term" value="F:ATP binding"/>
    <property type="evidence" value="ECO:0007669"/>
    <property type="project" value="UniProtKB-KW"/>
</dbReference>
<proteinExistence type="predicted"/>
<dbReference type="FunFam" id="1.10.8.60:FF:000038">
    <property type="entry name" value="spermatogenesis-associated protein 5-like protein 1"/>
    <property type="match status" value="1"/>
</dbReference>
<sequence>MEPWRGNVGPLINTSRVMVPVPQDPSSKGSDFYRVLCESKIHSNDSLLLTIQNGEDVLQVICTVWPFRQQSSTEVDEERIYVDPSITCGEKTVSRDRSMRPVLLDFKKVAPRRARKVVVRLSSVQKEEELNNINTMQRKKISVALQRRIVRNGCTVTSDQETFTIHKVFHENSEEDSSEDSYAEITRSTDIVIEHTPIPAAEDSKKNPDSTLPIAAHTALTEMITLPLKFPGAFIKLGIESPKGILIKGVPGVGKTSLVRAVAVECGAKLFSINGAEVHGPYVGDSEAKLRSVFTEAVEHSKRAPSIVFIDEIDVLCPKRGDHNSNESRIVAQLLTLMDGLHSRGSLVVVAATNLPNILDPALRRAGRFDREIEIPIPDENERYRILTGLTKKFPVNFGEEDMKYLSTLLGGYVGADLSALCREVLMSRVRSGGEVMISLDDFMIAMKIVQPSTQRGASTVEVPNVKWEDIGGLSEAKKLIRQAVEWPLKFPDKFARFNLKSTRGILIHGPPGCSKTLLVKAVATSTNATFLSINGAAIYSPYVGDAEATIRELFKKARMGAPSIVFFDEIDAIVGKRTHESTSQGVEERVLSTILNEMDGVESSTGVMVIGATNRPDMLDAALLRPGRMDKRIRVSPPDEADRVEIFTIHTRKTPLSSDVDLASLASKTGGYSGADIENVCREAAMLALRRDVHAEQVMFQDFEGALRNTTKKRNDAPFHFDPLPSMSSLKIS</sequence>
<dbReference type="InterPro" id="IPR003593">
    <property type="entry name" value="AAA+_ATPase"/>
</dbReference>
<dbReference type="AlphaFoldDB" id="A0A2P6NY19"/>
<dbReference type="PANTHER" id="PTHR23077">
    <property type="entry name" value="AAA-FAMILY ATPASE"/>
    <property type="match status" value="1"/>
</dbReference>
<protein>
    <submittedName>
        <fullName evidence="4">ATPase AAA</fullName>
    </submittedName>
</protein>
<dbReference type="STRING" id="1890364.A0A2P6NY19"/>
<keyword evidence="1" id="KW-0547">Nucleotide-binding</keyword>
<evidence type="ECO:0000256" key="1">
    <source>
        <dbReference type="ARBA" id="ARBA00022741"/>
    </source>
</evidence>
<dbReference type="Pfam" id="PF00004">
    <property type="entry name" value="AAA"/>
    <property type="match status" value="2"/>
</dbReference>
<dbReference type="InterPro" id="IPR050168">
    <property type="entry name" value="AAA_ATPase_domain"/>
</dbReference>
<keyword evidence="5" id="KW-1185">Reference proteome</keyword>
<dbReference type="Gene3D" id="3.40.50.300">
    <property type="entry name" value="P-loop containing nucleotide triphosphate hydrolases"/>
    <property type="match status" value="2"/>
</dbReference>
<dbReference type="FunFam" id="3.40.50.300:FF:001440">
    <property type="entry name" value="ATPase, AAA family protein"/>
    <property type="match status" value="1"/>
</dbReference>
<dbReference type="InterPro" id="IPR003960">
    <property type="entry name" value="ATPase_AAA_CS"/>
</dbReference>
<name>A0A2P6NY19_9EUKA</name>
<dbReference type="InParanoid" id="A0A2P6NY19"/>
<evidence type="ECO:0000313" key="4">
    <source>
        <dbReference type="EMBL" id="PRP88846.1"/>
    </source>
</evidence>
<organism evidence="4 5">
    <name type="scientific">Planoprotostelium fungivorum</name>
    <dbReference type="NCBI Taxonomy" id="1890364"/>
    <lineage>
        <taxon>Eukaryota</taxon>
        <taxon>Amoebozoa</taxon>
        <taxon>Evosea</taxon>
        <taxon>Variosea</taxon>
        <taxon>Cavosteliida</taxon>
        <taxon>Cavosteliaceae</taxon>
        <taxon>Planoprotostelium</taxon>
    </lineage>
</organism>
<dbReference type="PROSITE" id="PS00674">
    <property type="entry name" value="AAA"/>
    <property type="match status" value="2"/>
</dbReference>
<gene>
    <name evidence="4" type="ORF">PROFUN_00314</name>
</gene>
<dbReference type="Pfam" id="PF17862">
    <property type="entry name" value="AAA_lid_3"/>
    <property type="match status" value="2"/>
</dbReference>
<dbReference type="OrthoDB" id="5421at2759"/>
<dbReference type="InterPro" id="IPR027417">
    <property type="entry name" value="P-loop_NTPase"/>
</dbReference>
<dbReference type="InterPro" id="IPR041569">
    <property type="entry name" value="AAA_lid_3"/>
</dbReference>
<dbReference type="PANTHER" id="PTHR23077:SF171">
    <property type="entry name" value="NUCLEAR VALOSIN-CONTAINING PROTEIN-LIKE"/>
    <property type="match status" value="1"/>
</dbReference>
<evidence type="ECO:0000313" key="5">
    <source>
        <dbReference type="Proteomes" id="UP000241769"/>
    </source>
</evidence>
<keyword evidence="2" id="KW-0067">ATP-binding</keyword>
<dbReference type="Gene3D" id="1.10.8.60">
    <property type="match status" value="2"/>
</dbReference>
<dbReference type="Proteomes" id="UP000241769">
    <property type="component" value="Unassembled WGS sequence"/>
</dbReference>
<accession>A0A2P6NY19</accession>
<feature type="domain" description="AAA+ ATPase" evidence="3">
    <location>
        <begin position="241"/>
        <end position="379"/>
    </location>
</feature>
<evidence type="ECO:0000259" key="3">
    <source>
        <dbReference type="SMART" id="SM00382"/>
    </source>
</evidence>
<dbReference type="GO" id="GO:0016887">
    <property type="term" value="F:ATP hydrolysis activity"/>
    <property type="evidence" value="ECO:0007669"/>
    <property type="project" value="InterPro"/>
</dbReference>
<comment type="caution">
    <text evidence="4">The sequence shown here is derived from an EMBL/GenBank/DDBJ whole genome shotgun (WGS) entry which is preliminary data.</text>
</comment>
<evidence type="ECO:0000256" key="2">
    <source>
        <dbReference type="ARBA" id="ARBA00022840"/>
    </source>
</evidence>
<dbReference type="InterPro" id="IPR003959">
    <property type="entry name" value="ATPase_AAA_core"/>
</dbReference>
<feature type="domain" description="AAA+ ATPase" evidence="3">
    <location>
        <begin position="502"/>
        <end position="640"/>
    </location>
</feature>
<dbReference type="SMART" id="SM00382">
    <property type="entry name" value="AAA"/>
    <property type="match status" value="2"/>
</dbReference>
<dbReference type="SUPFAM" id="SSF52540">
    <property type="entry name" value="P-loop containing nucleoside triphosphate hydrolases"/>
    <property type="match status" value="2"/>
</dbReference>